<comment type="subcellular location">
    <subcellularLocation>
        <location evidence="1">Membrane</location>
        <topology evidence="1">Single-pass membrane protein</topology>
    </subcellularLocation>
</comment>
<evidence type="ECO:0000256" key="3">
    <source>
        <dbReference type="ARBA" id="ARBA00022729"/>
    </source>
</evidence>
<dbReference type="Gene3D" id="3.80.10.10">
    <property type="entry name" value="Ribonuclease Inhibitor"/>
    <property type="match status" value="1"/>
</dbReference>
<dbReference type="PANTHER" id="PTHR45631:SF45">
    <property type="entry name" value="LEUCINE-RICH REPEAT (LRR) FAMILY PROTEIN"/>
    <property type="match status" value="1"/>
</dbReference>
<evidence type="ECO:0000256" key="5">
    <source>
        <dbReference type="ARBA" id="ARBA00023136"/>
    </source>
</evidence>
<keyword evidence="5" id="KW-0472">Membrane</keyword>
<comment type="caution">
    <text evidence="9">The sequence shown here is derived from an EMBL/GenBank/DDBJ whole genome shotgun (WGS) entry which is preliminary data.</text>
</comment>
<dbReference type="InterPro" id="IPR032675">
    <property type="entry name" value="LRR_dom_sf"/>
</dbReference>
<reference evidence="9" key="1">
    <citation type="journal article" date="2016" name="Nat. Genet.">
        <title>A high-quality carrot genome assembly provides new insights into carotenoid accumulation and asterid genome evolution.</title>
        <authorList>
            <person name="Iorizzo M."/>
            <person name="Ellison S."/>
            <person name="Senalik D."/>
            <person name="Zeng P."/>
            <person name="Satapoomin P."/>
            <person name="Huang J."/>
            <person name="Bowman M."/>
            <person name="Iovene M."/>
            <person name="Sanseverino W."/>
            <person name="Cavagnaro P."/>
            <person name="Yildiz M."/>
            <person name="Macko-Podgorni A."/>
            <person name="Moranska E."/>
            <person name="Grzebelus E."/>
            <person name="Grzebelus D."/>
            <person name="Ashrafi H."/>
            <person name="Zheng Z."/>
            <person name="Cheng S."/>
            <person name="Spooner D."/>
            <person name="Van Deynze A."/>
            <person name="Simon P."/>
        </authorList>
    </citation>
    <scope>NUCLEOTIDE SEQUENCE [LARGE SCALE GENOMIC DNA]</scope>
    <source>
        <tissue evidence="9">Leaf</tissue>
    </source>
</reference>
<dbReference type="OMA" id="GKHCYVL"/>
<dbReference type="InterPro" id="IPR024788">
    <property type="entry name" value="Malectin-like_Carb-bd_dom"/>
</dbReference>
<keyword evidence="4" id="KW-0677">Repeat</keyword>
<keyword evidence="3 7" id="KW-0732">Signal</keyword>
<dbReference type="FunFam" id="3.80.10.10:FF:000041">
    <property type="entry name" value="LRR receptor-like serine/threonine-protein kinase ERECTA"/>
    <property type="match status" value="1"/>
</dbReference>
<dbReference type="InterPro" id="IPR001611">
    <property type="entry name" value="Leu-rich_rpt"/>
</dbReference>
<evidence type="ECO:0000256" key="2">
    <source>
        <dbReference type="ARBA" id="ARBA00022614"/>
    </source>
</evidence>
<dbReference type="Gramene" id="KZM90608">
    <property type="protein sequence ID" value="KZM90608"/>
    <property type="gene ID" value="DCAR_022027"/>
</dbReference>
<dbReference type="EMBL" id="LNRQ01000006">
    <property type="protein sequence ID" value="KZM90608.1"/>
    <property type="molecule type" value="Genomic_DNA"/>
</dbReference>
<protein>
    <recommendedName>
        <fullName evidence="8">Malectin-like domain-containing protein</fullName>
    </recommendedName>
</protein>
<dbReference type="AlphaFoldDB" id="A0A164VNF3"/>
<feature type="domain" description="Malectin-like" evidence="8">
    <location>
        <begin position="30"/>
        <end position="349"/>
    </location>
</feature>
<evidence type="ECO:0000256" key="1">
    <source>
        <dbReference type="ARBA" id="ARBA00004167"/>
    </source>
</evidence>
<dbReference type="SUPFAM" id="SSF52058">
    <property type="entry name" value="L domain-like"/>
    <property type="match status" value="1"/>
</dbReference>
<evidence type="ECO:0000256" key="7">
    <source>
        <dbReference type="SAM" id="SignalP"/>
    </source>
</evidence>
<dbReference type="GO" id="GO:0016020">
    <property type="term" value="C:membrane"/>
    <property type="evidence" value="ECO:0007669"/>
    <property type="project" value="UniProtKB-SubCell"/>
</dbReference>
<dbReference type="PANTHER" id="PTHR45631">
    <property type="entry name" value="OS07G0107800 PROTEIN-RELATED"/>
    <property type="match status" value="1"/>
</dbReference>
<keyword evidence="6" id="KW-0325">Glycoprotein</keyword>
<accession>A0A164VNF3</accession>
<evidence type="ECO:0000256" key="4">
    <source>
        <dbReference type="ARBA" id="ARBA00022737"/>
    </source>
</evidence>
<proteinExistence type="predicted"/>
<gene>
    <name evidence="9" type="ORF">DCAR_022027</name>
</gene>
<organism evidence="9">
    <name type="scientific">Daucus carota subsp. sativus</name>
    <name type="common">Carrot</name>
    <dbReference type="NCBI Taxonomy" id="79200"/>
    <lineage>
        <taxon>Eukaryota</taxon>
        <taxon>Viridiplantae</taxon>
        <taxon>Streptophyta</taxon>
        <taxon>Embryophyta</taxon>
        <taxon>Tracheophyta</taxon>
        <taxon>Spermatophyta</taxon>
        <taxon>Magnoliopsida</taxon>
        <taxon>eudicotyledons</taxon>
        <taxon>Gunneridae</taxon>
        <taxon>Pentapetalae</taxon>
        <taxon>asterids</taxon>
        <taxon>campanulids</taxon>
        <taxon>Apiales</taxon>
        <taxon>Apiaceae</taxon>
        <taxon>Apioideae</taxon>
        <taxon>Scandiceae</taxon>
        <taxon>Daucinae</taxon>
        <taxon>Daucus</taxon>
        <taxon>Daucus sect. Daucus</taxon>
    </lineage>
</organism>
<keyword evidence="2" id="KW-0433">Leucine-rich repeat</keyword>
<evidence type="ECO:0000259" key="8">
    <source>
        <dbReference type="Pfam" id="PF12819"/>
    </source>
</evidence>
<name>A0A164VNF3_DAUCS</name>
<feature type="signal peptide" evidence="7">
    <location>
        <begin position="1"/>
        <end position="21"/>
    </location>
</feature>
<dbReference type="Pfam" id="PF13855">
    <property type="entry name" value="LRR_8"/>
    <property type="match status" value="1"/>
</dbReference>
<dbReference type="Gene3D" id="2.60.120.430">
    <property type="entry name" value="Galactose-binding lectin"/>
    <property type="match status" value="1"/>
</dbReference>
<evidence type="ECO:0000256" key="6">
    <source>
        <dbReference type="ARBA" id="ARBA00023180"/>
    </source>
</evidence>
<feature type="chain" id="PRO_5007853888" description="Malectin-like domain-containing protein" evidence="7">
    <location>
        <begin position="22"/>
        <end position="519"/>
    </location>
</feature>
<evidence type="ECO:0000313" key="9">
    <source>
        <dbReference type="EMBL" id="KZM90608.1"/>
    </source>
</evidence>
<sequence length="519" mass="58062">MWICLPFFLEWLIIIPLSVNALPEPKGFLINCGSTTEVVEENGLKYVPDHDYVSVGNITTIKEPGVSPRLTSLRYFPDTVVRKFCYTFPANKGEKFLVRATYYYGGFDGGKEPPVFDQIIDGTLWGIVNTTEDYANRLSSYYEIVVMAQSRSISVCLARNGHTVSSPFISALEVLVLDNSLYNATDFNKYALSTIARTSFGYGPDMISYPDDPFNRYWQPFLDKNVVENSHSNVTPSTFWNSPPAKAFQSALTSSRGNNLTVRWTEYDLPSSHYYVALYFQDTRTVDPDHWRIFNVSLNNETFYNDLNVSTRGVTVYGTERPLHGKIEISMTPRSDMFVGPVINAGEILRFLPINRRTLARDAMVMEELVKSLKNLPRDWIGDPCLPKAQSWTGVTCTGGDQVQIVTFCTSMLSKISLGVSGSLPNDIAKLSAVSSMWFPDNQISGPIPEMTTMNSLESLHLENNQLEGSIPQSLGQLPKLTELFLQNNQLTGGIPSSLTKRNNLNMQVSGNRLSPEAM</sequence>
<dbReference type="Pfam" id="PF12819">
    <property type="entry name" value="Malectin_like"/>
    <property type="match status" value="1"/>
</dbReference>
<dbReference type="STRING" id="79200.A0A164VNF3"/>